<dbReference type="Proteomes" id="UP000317010">
    <property type="component" value="Unassembled WGS sequence"/>
</dbReference>
<evidence type="ECO:0000259" key="5">
    <source>
        <dbReference type="PROSITE" id="PS01124"/>
    </source>
</evidence>
<comment type="caution">
    <text evidence="6">The sequence shown here is derived from an EMBL/GenBank/DDBJ whole genome shotgun (WGS) entry which is preliminary data.</text>
</comment>
<dbReference type="InterPro" id="IPR014710">
    <property type="entry name" value="RmlC-like_jellyroll"/>
</dbReference>
<evidence type="ECO:0000256" key="1">
    <source>
        <dbReference type="ARBA" id="ARBA00023015"/>
    </source>
</evidence>
<dbReference type="SMART" id="SM00342">
    <property type="entry name" value="HTH_ARAC"/>
    <property type="match status" value="1"/>
</dbReference>
<gene>
    <name evidence="6" type="ORF">JN11_04141</name>
</gene>
<keyword evidence="1" id="KW-0805">Transcription regulation</keyword>
<dbReference type="OrthoDB" id="9787988at2"/>
<feature type="region of interest" description="Disordered" evidence="4">
    <location>
        <begin position="1"/>
        <end position="20"/>
    </location>
</feature>
<keyword evidence="2" id="KW-0238">DNA-binding</keyword>
<dbReference type="RefSeq" id="WP_144915567.1">
    <property type="nucleotide sequence ID" value="NZ_VLLI01000014.1"/>
</dbReference>
<evidence type="ECO:0000256" key="2">
    <source>
        <dbReference type="ARBA" id="ARBA00023125"/>
    </source>
</evidence>
<protein>
    <submittedName>
        <fullName evidence="6">Transcriptional regulator, AraC family</fullName>
    </submittedName>
</protein>
<dbReference type="Gene3D" id="1.10.10.60">
    <property type="entry name" value="Homeodomain-like"/>
    <property type="match status" value="2"/>
</dbReference>
<organism evidence="6 7">
    <name type="scientific">Mucilaginibacter frigoritolerans</name>
    <dbReference type="NCBI Taxonomy" id="652788"/>
    <lineage>
        <taxon>Bacteria</taxon>
        <taxon>Pseudomonadati</taxon>
        <taxon>Bacteroidota</taxon>
        <taxon>Sphingobacteriia</taxon>
        <taxon>Sphingobacteriales</taxon>
        <taxon>Sphingobacteriaceae</taxon>
        <taxon>Mucilaginibacter</taxon>
    </lineage>
</organism>
<dbReference type="InterPro" id="IPR011051">
    <property type="entry name" value="RmlC_Cupin_sf"/>
</dbReference>
<evidence type="ECO:0000313" key="7">
    <source>
        <dbReference type="Proteomes" id="UP000317010"/>
    </source>
</evidence>
<evidence type="ECO:0000256" key="3">
    <source>
        <dbReference type="ARBA" id="ARBA00023163"/>
    </source>
</evidence>
<sequence length="285" mass="32900">MKPHLLKVSRDQSGSFSARRETRANVNNKWHYHPEIELVYFKKGYGTQYIGDSISTFMPGDVALVGSNLPHFWHFDITTNNHHEADVSVIHFKEFFWGEPFLQLPETNTIKCALEKSNRGIYIAGENDNTIGALIEKIVEADGFRKINLLMEVLHIIGESAKAKLMASIGFRNNFPEEVSNNMDAVYNYTIQNFRNNITLKEIADVANMSPNYFCRYFKLKNSKTFSYFISEIRVGHACKLLIENKLTIKEISFESGFNNFTSFHNHFKIITGKTPLTYQKMFLR</sequence>
<keyword evidence="7" id="KW-1185">Reference proteome</keyword>
<dbReference type="SUPFAM" id="SSF46689">
    <property type="entry name" value="Homeodomain-like"/>
    <property type="match status" value="2"/>
</dbReference>
<dbReference type="GO" id="GO:0003700">
    <property type="term" value="F:DNA-binding transcription factor activity"/>
    <property type="evidence" value="ECO:0007669"/>
    <property type="project" value="InterPro"/>
</dbReference>
<evidence type="ECO:0000313" key="6">
    <source>
        <dbReference type="EMBL" id="TWI95866.1"/>
    </source>
</evidence>
<dbReference type="InterPro" id="IPR009057">
    <property type="entry name" value="Homeodomain-like_sf"/>
</dbReference>
<dbReference type="SUPFAM" id="SSF51182">
    <property type="entry name" value="RmlC-like cupins"/>
    <property type="match status" value="1"/>
</dbReference>
<keyword evidence="3" id="KW-0804">Transcription</keyword>
<accession>A0A562TS25</accession>
<feature type="domain" description="HTH araC/xylS-type" evidence="5">
    <location>
        <begin position="184"/>
        <end position="282"/>
    </location>
</feature>
<name>A0A562TS25_9SPHI</name>
<dbReference type="EMBL" id="VLLI01000014">
    <property type="protein sequence ID" value="TWI95866.1"/>
    <property type="molecule type" value="Genomic_DNA"/>
</dbReference>
<dbReference type="PANTHER" id="PTHR43280:SF27">
    <property type="entry name" value="TRANSCRIPTIONAL REGULATOR MTLR"/>
    <property type="match status" value="1"/>
</dbReference>
<dbReference type="Gene3D" id="2.60.120.10">
    <property type="entry name" value="Jelly Rolls"/>
    <property type="match status" value="1"/>
</dbReference>
<dbReference type="Pfam" id="PF12833">
    <property type="entry name" value="HTH_18"/>
    <property type="match status" value="1"/>
</dbReference>
<dbReference type="InterPro" id="IPR018060">
    <property type="entry name" value="HTH_AraC"/>
</dbReference>
<dbReference type="GO" id="GO:0043565">
    <property type="term" value="F:sequence-specific DNA binding"/>
    <property type="evidence" value="ECO:0007669"/>
    <property type="project" value="InterPro"/>
</dbReference>
<proteinExistence type="predicted"/>
<dbReference type="PROSITE" id="PS01124">
    <property type="entry name" value="HTH_ARAC_FAMILY_2"/>
    <property type="match status" value="1"/>
</dbReference>
<dbReference type="PANTHER" id="PTHR43280">
    <property type="entry name" value="ARAC-FAMILY TRANSCRIPTIONAL REGULATOR"/>
    <property type="match status" value="1"/>
</dbReference>
<evidence type="ECO:0000256" key="4">
    <source>
        <dbReference type="SAM" id="MobiDB-lite"/>
    </source>
</evidence>
<reference evidence="6 7" key="1">
    <citation type="submission" date="2019-07" db="EMBL/GenBank/DDBJ databases">
        <title>Genomic Encyclopedia of Archaeal and Bacterial Type Strains, Phase II (KMG-II): from individual species to whole genera.</title>
        <authorList>
            <person name="Goeker M."/>
        </authorList>
    </citation>
    <scope>NUCLEOTIDE SEQUENCE [LARGE SCALE GENOMIC DNA]</scope>
    <source>
        <strain evidence="6 7">ATCC BAA-1854</strain>
    </source>
</reference>
<dbReference type="AlphaFoldDB" id="A0A562TS25"/>